<keyword evidence="2" id="KW-0732">Signal</keyword>
<dbReference type="Proteomes" id="UP001216595">
    <property type="component" value="Unassembled WGS sequence"/>
</dbReference>
<name>A0ABT5I9S6_9CAUL</name>
<comment type="caution">
    <text evidence="3">The sequence shown here is derived from an EMBL/GenBank/DDBJ whole genome shotgun (WGS) entry which is preliminary data.</text>
</comment>
<feature type="signal peptide" evidence="2">
    <location>
        <begin position="1"/>
        <end position="22"/>
    </location>
</feature>
<dbReference type="PROSITE" id="PS51257">
    <property type="entry name" value="PROKAR_LIPOPROTEIN"/>
    <property type="match status" value="1"/>
</dbReference>
<feature type="region of interest" description="Disordered" evidence="1">
    <location>
        <begin position="33"/>
        <end position="56"/>
    </location>
</feature>
<organism evidence="3 4">
    <name type="scientific">Asticcacaulis currens</name>
    <dbReference type="NCBI Taxonomy" id="2984210"/>
    <lineage>
        <taxon>Bacteria</taxon>
        <taxon>Pseudomonadati</taxon>
        <taxon>Pseudomonadota</taxon>
        <taxon>Alphaproteobacteria</taxon>
        <taxon>Caulobacterales</taxon>
        <taxon>Caulobacteraceae</taxon>
        <taxon>Asticcacaulis</taxon>
    </lineage>
</organism>
<dbReference type="EMBL" id="JAQQKW010000001">
    <property type="protein sequence ID" value="MDC7692743.1"/>
    <property type="molecule type" value="Genomic_DNA"/>
</dbReference>
<proteinExistence type="predicted"/>
<feature type="chain" id="PRO_5047530855" evidence="2">
    <location>
        <begin position="23"/>
        <end position="576"/>
    </location>
</feature>
<dbReference type="PANTHER" id="PTHR43737">
    <property type="entry name" value="BLL7424 PROTEIN"/>
    <property type="match status" value="1"/>
</dbReference>
<evidence type="ECO:0000256" key="1">
    <source>
        <dbReference type="SAM" id="MobiDB-lite"/>
    </source>
</evidence>
<evidence type="ECO:0000313" key="3">
    <source>
        <dbReference type="EMBL" id="MDC7692743.1"/>
    </source>
</evidence>
<accession>A0ABT5I9S6</accession>
<keyword evidence="4" id="KW-1185">Reference proteome</keyword>
<dbReference type="RefSeq" id="WP_272739521.1">
    <property type="nucleotide sequence ID" value="NZ_JAQQKW010000001.1"/>
</dbReference>
<evidence type="ECO:0000313" key="4">
    <source>
        <dbReference type="Proteomes" id="UP001216595"/>
    </source>
</evidence>
<dbReference type="InterPro" id="IPR014917">
    <property type="entry name" value="DUF1800"/>
</dbReference>
<sequence>MVKNTPSLNRRLSRMVWVCAFALLSACGGGGGGGGGGSGGSGSTAPAPPAKPTTSEASRFLAQATFGPNDADIAAVTSSGYSDWINAQLALPVGSSHLDYMDARLVALKTSNPNASLNATHFYETFYGQAVTAPDQLRQRVKFALSEIFVTSLAAGNIDVRTNASFYDMLGRDAFGNFKTLLQDVTYHPAMGQYLTYLANQKENTSTGRNPDENYAREVMQLFTIGLYELNADGSVKTDLFGKTTPTYSTADIQGLAKVFTGLSWYHPTPTNTTFFGGNRDASSYTRAMIAYPAFHSTSQKTFLGTTIPASTTVNVDGDVATAIDTLFNHPNVGPFISKQLIQRLVTSNPSPAYVGRVAAVFNNNGSGVRGDMSAVIRAILLDTEARTASADQDYGKLREPVIRLTHFLRSFEATSTSGNWAIGSTSSQTSLNQSPFTSPSVFNFFRPGYVPPNTSIGGRNKVAPEMQITDEVSTAAYINFMMSAINTGFNSGDVKSNYTKEVALATDATALTDRMNLLLYGGRMSDGLKSKIVAAVNSVTIPATGTTAQVDAAKLNRVKLATLLSVASPEYIAQR</sequence>
<gene>
    <name evidence="3" type="ORF">PQU94_00445</name>
</gene>
<evidence type="ECO:0000256" key="2">
    <source>
        <dbReference type="SAM" id="SignalP"/>
    </source>
</evidence>
<dbReference type="Pfam" id="PF08811">
    <property type="entry name" value="DUF1800"/>
    <property type="match status" value="1"/>
</dbReference>
<feature type="compositionally biased region" description="Gly residues" evidence="1">
    <location>
        <begin position="33"/>
        <end position="42"/>
    </location>
</feature>
<protein>
    <submittedName>
        <fullName evidence="3">DUF1800 domain-containing protein</fullName>
    </submittedName>
</protein>
<reference evidence="3 4" key="1">
    <citation type="submission" date="2023-01" db="EMBL/GenBank/DDBJ databases">
        <title>Novel species of the genus Asticcacaulis isolated from rivers.</title>
        <authorList>
            <person name="Lu H."/>
        </authorList>
    </citation>
    <scope>NUCLEOTIDE SEQUENCE [LARGE SCALE GENOMIC DNA]</scope>
    <source>
        <strain evidence="3 4">DXS10W</strain>
    </source>
</reference>
<dbReference type="PANTHER" id="PTHR43737:SF1">
    <property type="entry name" value="DUF1501 DOMAIN-CONTAINING PROTEIN"/>
    <property type="match status" value="1"/>
</dbReference>